<evidence type="ECO:0000313" key="4">
    <source>
        <dbReference type="Proteomes" id="UP001296969"/>
    </source>
</evidence>
<evidence type="ECO:0008006" key="5">
    <source>
        <dbReference type="Google" id="ProtNLM"/>
    </source>
</evidence>
<gene>
    <name evidence="2" type="ORF">I2492_01055</name>
    <name evidence="1" type="ORF">I2493_01055</name>
</gene>
<comment type="caution">
    <text evidence="2">The sequence shown here is derived from an EMBL/GenBank/DDBJ whole genome shotgun (WGS) entry which is preliminary data.</text>
</comment>
<proteinExistence type="predicted"/>
<keyword evidence="4" id="KW-1185">Reference proteome</keyword>
<sequence length="271" mass="31206">MRYVDLINLTMPPGWKQRAEEAAQAVANGADPNTYSQLWRDLKNSLAELLHEKCWYCESRIDRSDNAVDHFRPKGRVNGATNRHEGYRWLAFEPSNFRYACTFCNSKRIGARTVGGKADCFPLIDESLRVYAAGPIDQESPMLLDPCELDDWKLLGCHQENGAPCAASTDPISRQRAEISIEAYHLHYEPTCKHRHREAVQLMADLDEAKRLFELYTKDPSPDKRSSFYTAAKRILRKINREALFSGDMRFLLKGQRSEKHSWIQELLLDN</sequence>
<dbReference type="InterPro" id="IPR003615">
    <property type="entry name" value="HNH_nuc"/>
</dbReference>
<dbReference type="AlphaFoldDB" id="A0A9D7AF56"/>
<evidence type="ECO:0000313" key="2">
    <source>
        <dbReference type="EMBL" id="MBK5174911.1"/>
    </source>
</evidence>
<dbReference type="EMBL" id="JADRCQ010000001">
    <property type="protein sequence ID" value="MBK5071602.1"/>
    <property type="molecule type" value="Genomic_DNA"/>
</dbReference>
<accession>A0A9D7AF56</accession>
<dbReference type="RefSeq" id="WP_228396938.1">
    <property type="nucleotide sequence ID" value="NZ_JADRCP010000001.1"/>
</dbReference>
<evidence type="ECO:0000313" key="3">
    <source>
        <dbReference type="Proteomes" id="UP000807542"/>
    </source>
</evidence>
<dbReference type="Proteomes" id="UP000807542">
    <property type="component" value="Unassembled WGS sequence"/>
</dbReference>
<evidence type="ECO:0000313" key="1">
    <source>
        <dbReference type="EMBL" id="MBK5071602.1"/>
    </source>
</evidence>
<organism evidence="2 3">
    <name type="scientific">Limnobaculum xujianqingii</name>
    <dbReference type="NCBI Taxonomy" id="2738837"/>
    <lineage>
        <taxon>Bacteria</taxon>
        <taxon>Pseudomonadati</taxon>
        <taxon>Pseudomonadota</taxon>
        <taxon>Gammaproteobacteria</taxon>
        <taxon>Enterobacterales</taxon>
        <taxon>Budviciaceae</taxon>
        <taxon>Limnobaculum</taxon>
    </lineage>
</organism>
<dbReference type="Proteomes" id="UP001296969">
    <property type="component" value="Unassembled WGS sequence"/>
</dbReference>
<name>A0A9D7AF56_9GAMM</name>
<dbReference type="CDD" id="cd00085">
    <property type="entry name" value="HNHc"/>
    <property type="match status" value="1"/>
</dbReference>
<protein>
    <recommendedName>
        <fullName evidence="5">TIGR02646 family protein</fullName>
    </recommendedName>
</protein>
<reference evidence="2 4" key="1">
    <citation type="submission" date="2020-11" db="EMBL/GenBank/DDBJ databases">
        <title>Insectihabitans protaetiae gen. nov. sp. nov. and Insectihabitans allomyrinae sp. nov., isolated from larvae of Protaetia brevitarsis seulensis and Allomyrina dichotoma, respectively.</title>
        <authorList>
            <person name="Lee S.D."/>
            <person name="Byeon Y.-S."/>
            <person name="Kim S.-M."/>
            <person name="Yang H.L."/>
            <person name="Kim I.S."/>
        </authorList>
    </citation>
    <scope>NUCLEOTIDE SEQUENCE</scope>
    <source>
        <strain evidence="2">CWB-B4</strain>
        <strain evidence="1 4">CWB-B43</strain>
    </source>
</reference>
<dbReference type="Gene3D" id="1.10.30.50">
    <property type="match status" value="1"/>
</dbReference>
<dbReference type="EMBL" id="JADRCP010000001">
    <property type="protein sequence ID" value="MBK5174911.1"/>
    <property type="molecule type" value="Genomic_DNA"/>
</dbReference>